<dbReference type="EMBL" id="BMAU01021297">
    <property type="protein sequence ID" value="GFY10450.1"/>
    <property type="molecule type" value="Genomic_DNA"/>
</dbReference>
<evidence type="ECO:0000313" key="2">
    <source>
        <dbReference type="EMBL" id="GFY10450.1"/>
    </source>
</evidence>
<dbReference type="InterPro" id="IPR002492">
    <property type="entry name" value="Transposase_Tc1-like"/>
</dbReference>
<sequence>MRILDVCFHTSDGWVGSSTPLKFLYNTGRPRVTASNEDRYLAVTYCQKNRRISALDLSRQLFSAAGTTVSRQAAYRRLGQIGLYSRRPVRCVPLQLTVDWLID</sequence>
<comment type="caution">
    <text evidence="2">The sequence shown here is derived from an EMBL/GenBank/DDBJ whole genome shotgun (WGS) entry which is preliminary data.</text>
</comment>
<protein>
    <submittedName>
        <fullName evidence="2">Transposable element Tcb1 transposase</fullName>
    </submittedName>
</protein>
<dbReference type="Proteomes" id="UP000887159">
    <property type="component" value="Unassembled WGS sequence"/>
</dbReference>
<feature type="domain" description="Transposase Tc1-like" evidence="1">
    <location>
        <begin position="43"/>
        <end position="95"/>
    </location>
</feature>
<proteinExistence type="predicted"/>
<evidence type="ECO:0000259" key="1">
    <source>
        <dbReference type="Pfam" id="PF01498"/>
    </source>
</evidence>
<dbReference type="GO" id="GO:0015074">
    <property type="term" value="P:DNA integration"/>
    <property type="evidence" value="ECO:0007669"/>
    <property type="project" value="InterPro"/>
</dbReference>
<accession>A0A8X6SFH6</accession>
<name>A0A8X6SFH6_TRICX</name>
<keyword evidence="3" id="KW-1185">Reference proteome</keyword>
<gene>
    <name evidence="2" type="primary">TCB1_879</name>
    <name evidence="2" type="ORF">TNCV_1463401</name>
</gene>
<organism evidence="2 3">
    <name type="scientific">Trichonephila clavipes</name>
    <name type="common">Golden silk orbweaver</name>
    <name type="synonym">Nephila clavipes</name>
    <dbReference type="NCBI Taxonomy" id="2585209"/>
    <lineage>
        <taxon>Eukaryota</taxon>
        <taxon>Metazoa</taxon>
        <taxon>Ecdysozoa</taxon>
        <taxon>Arthropoda</taxon>
        <taxon>Chelicerata</taxon>
        <taxon>Arachnida</taxon>
        <taxon>Araneae</taxon>
        <taxon>Araneomorphae</taxon>
        <taxon>Entelegynae</taxon>
        <taxon>Araneoidea</taxon>
        <taxon>Nephilidae</taxon>
        <taxon>Trichonephila</taxon>
    </lineage>
</organism>
<dbReference type="GO" id="GO:0003677">
    <property type="term" value="F:DNA binding"/>
    <property type="evidence" value="ECO:0007669"/>
    <property type="project" value="InterPro"/>
</dbReference>
<reference evidence="2" key="1">
    <citation type="submission" date="2020-08" db="EMBL/GenBank/DDBJ databases">
        <title>Multicomponent nature underlies the extraordinary mechanical properties of spider dragline silk.</title>
        <authorList>
            <person name="Kono N."/>
            <person name="Nakamura H."/>
            <person name="Mori M."/>
            <person name="Yoshida Y."/>
            <person name="Ohtoshi R."/>
            <person name="Malay A.D."/>
            <person name="Moran D.A.P."/>
            <person name="Tomita M."/>
            <person name="Numata K."/>
            <person name="Arakawa K."/>
        </authorList>
    </citation>
    <scope>NUCLEOTIDE SEQUENCE</scope>
</reference>
<evidence type="ECO:0000313" key="3">
    <source>
        <dbReference type="Proteomes" id="UP000887159"/>
    </source>
</evidence>
<dbReference type="Pfam" id="PF01498">
    <property type="entry name" value="HTH_Tnp_Tc3_2"/>
    <property type="match status" value="1"/>
</dbReference>
<dbReference type="AlphaFoldDB" id="A0A8X6SFH6"/>
<dbReference type="GO" id="GO:0006313">
    <property type="term" value="P:DNA transposition"/>
    <property type="evidence" value="ECO:0007669"/>
    <property type="project" value="InterPro"/>
</dbReference>